<keyword evidence="1" id="KW-0496">Mitochondrion</keyword>
<dbReference type="EMBL" id="OVEO01000003">
    <property type="protein sequence ID" value="SPQ94679.1"/>
    <property type="molecule type" value="Genomic_DNA"/>
</dbReference>
<dbReference type="AlphaFoldDB" id="A0A3P3Y3C4"/>
<gene>
    <name evidence="1" type="ORF">PLBR_LOCUS1894</name>
</gene>
<dbReference type="Proteomes" id="UP000290189">
    <property type="component" value="Unassembled WGS sequence"/>
</dbReference>
<evidence type="ECO:0000313" key="2">
    <source>
        <dbReference type="Proteomes" id="UP000290189"/>
    </source>
</evidence>
<organism evidence="1 2">
    <name type="scientific">Plasmodiophora brassicae</name>
    <name type="common">Clubroot disease agent</name>
    <dbReference type="NCBI Taxonomy" id="37360"/>
    <lineage>
        <taxon>Eukaryota</taxon>
        <taxon>Sar</taxon>
        <taxon>Rhizaria</taxon>
        <taxon>Endomyxa</taxon>
        <taxon>Phytomyxea</taxon>
        <taxon>Plasmodiophorida</taxon>
        <taxon>Plasmodiophoridae</taxon>
        <taxon>Plasmodiophora</taxon>
    </lineage>
</organism>
<geneLocation type="mitochondrion" evidence="1"/>
<evidence type="ECO:0000313" key="1">
    <source>
        <dbReference type="EMBL" id="SPQ94679.1"/>
    </source>
</evidence>
<name>A0A3P3Y3C4_PLABS</name>
<accession>A0A3P3Y3C4</accession>
<sequence>MAGVKAVVAKAETDPHNHGVRYFPPTLVPSPGDPQCLTTNTEQCSTLSSDTNFHPPLRCCQGSSSQCQDPITPSDFCSPSKGFQNGSKFCCLQYQAYSDALQAQGPHMITLVLLLLILQRILNGAPGA</sequence>
<proteinExistence type="predicted"/>
<protein>
    <submittedName>
        <fullName evidence="1">Uncharacterized protein</fullName>
    </submittedName>
</protein>
<reference evidence="1 2" key="1">
    <citation type="submission" date="2018-03" db="EMBL/GenBank/DDBJ databases">
        <authorList>
            <person name="Fogelqvist J."/>
        </authorList>
    </citation>
    <scope>NUCLEOTIDE SEQUENCE [LARGE SCALE GENOMIC DNA]</scope>
</reference>